<reference evidence="6 7" key="1">
    <citation type="journal article" date="2021" name="bioRxiv">
        <title>Unique metabolic strategies in Hadean analogues reveal hints for primordial physiology.</title>
        <authorList>
            <person name="Nobu M.K."/>
            <person name="Nakai R."/>
            <person name="Tamazawa S."/>
            <person name="Mori H."/>
            <person name="Toyoda A."/>
            <person name="Ijiri A."/>
            <person name="Suzuki S."/>
            <person name="Kurokawa K."/>
            <person name="Kamagata Y."/>
            <person name="Tamaki H."/>
        </authorList>
    </citation>
    <scope>NUCLEOTIDE SEQUENCE [LARGE SCALE GENOMIC DNA]</scope>
    <source>
        <strain evidence="6">BS525</strain>
    </source>
</reference>
<name>A0A9E2BF38_PSYF1</name>
<dbReference type="GO" id="GO:0006412">
    <property type="term" value="P:translation"/>
    <property type="evidence" value="ECO:0007669"/>
    <property type="project" value="TreeGrafter"/>
</dbReference>
<dbReference type="PANTHER" id="PTHR10724">
    <property type="entry name" value="30S RIBOSOMAL PROTEIN S1"/>
    <property type="match status" value="1"/>
</dbReference>
<gene>
    <name evidence="6" type="primary">rpsA</name>
    <name evidence="6" type="ORF">DDT42_00292</name>
</gene>
<dbReference type="InterPro" id="IPR012340">
    <property type="entry name" value="NA-bd_OB-fold"/>
</dbReference>
<dbReference type="CDD" id="cd04465">
    <property type="entry name" value="S1_RPS1_repeat_ec2_hs2"/>
    <property type="match status" value="1"/>
</dbReference>
<dbReference type="PRINTS" id="PR00681">
    <property type="entry name" value="RIBOSOMALS1"/>
</dbReference>
<dbReference type="PROSITE" id="PS50126">
    <property type="entry name" value="S1"/>
    <property type="match status" value="6"/>
</dbReference>
<evidence type="ECO:0000259" key="5">
    <source>
        <dbReference type="PROSITE" id="PS50126"/>
    </source>
</evidence>
<comment type="caution">
    <text evidence="6">The sequence shown here is derived from an EMBL/GenBank/DDBJ whole genome shotgun (WGS) entry which is preliminary data.</text>
</comment>
<dbReference type="GO" id="GO:0022627">
    <property type="term" value="C:cytosolic small ribosomal subunit"/>
    <property type="evidence" value="ECO:0007669"/>
    <property type="project" value="TreeGrafter"/>
</dbReference>
<dbReference type="InterPro" id="IPR035104">
    <property type="entry name" value="Ribosomal_protein_S1-like"/>
</dbReference>
<organism evidence="6 7">
    <name type="scientific">Psychracetigena formicireducens</name>
    <dbReference type="NCBI Taxonomy" id="2986056"/>
    <lineage>
        <taxon>Bacteria</taxon>
        <taxon>Bacillati</taxon>
        <taxon>Candidatus Lithacetigenota</taxon>
        <taxon>Candidatus Psychracetigena</taxon>
    </lineage>
</organism>
<dbReference type="EMBL" id="QLTW01000008">
    <property type="protein sequence ID" value="MBT9144451.1"/>
    <property type="molecule type" value="Genomic_DNA"/>
</dbReference>
<sequence>MYNKDESDLRSKDLEMISPRRGEVRSGKVVKIDVDGIWVDIGYKTEGYVPRTELSEETLKAISSGSLLGQEVLFQILKIMGEESILLSEKRALMQKTWNTVKQAHEKQEILKYFVVEEIKGGLLVDIGGGLKGFVPASHIGLKFTKDRSKYIGKKIKARVLQFDPSKKSVILSQKVVLEEEENRRKEKLFNSLKIGDIKWVKIIRIDDEGVKISYGGINGIIPLDELSWRKIRLPVKFLKEGDVIRAYVLEVDAEKQSLKFSLKLAQTNPWEQFNKIHPEDSIVEGKVVRVDGYGVFVRIGWVVGLVPFTELSWGRNVKPQDLYKEGDQVKARVTLVDIEKQRVNLSIKKVKTDPWDNIESRFKIGDLVEGQITKVYDFGGFLQVEDGIEGLIPFSEITHKRIKNPRDILSEGDMIKACVINVKRDERKLTLSLKSMEEDPWNNIEQKYPFNSYARGTVVKTASFGVFVELEAGVEGLIPLSHLSSKKIADPKEVINEGQEIIAKVIYVSKERRRVTLSLSLIRIDNEYDEIKKYLESQKLEEFTLKEIMQDLSSRLMS</sequence>
<dbReference type="CDD" id="cd00164">
    <property type="entry name" value="S1_like"/>
    <property type="match status" value="1"/>
</dbReference>
<evidence type="ECO:0000256" key="1">
    <source>
        <dbReference type="ARBA" id="ARBA00006767"/>
    </source>
</evidence>
<evidence type="ECO:0000313" key="6">
    <source>
        <dbReference type="EMBL" id="MBT9144451.1"/>
    </source>
</evidence>
<dbReference type="FunFam" id="2.40.50.140:FF:000103">
    <property type="entry name" value="protein RRP5 homolog"/>
    <property type="match status" value="2"/>
</dbReference>
<dbReference type="Proteomes" id="UP000811545">
    <property type="component" value="Unassembled WGS sequence"/>
</dbReference>
<proteinExistence type="inferred from homology"/>
<dbReference type="InterPro" id="IPR003029">
    <property type="entry name" value="S1_domain"/>
</dbReference>
<comment type="similarity">
    <text evidence="1">Belongs to the bacterial ribosomal protein bS1 family.</text>
</comment>
<evidence type="ECO:0000313" key="7">
    <source>
        <dbReference type="Proteomes" id="UP000811545"/>
    </source>
</evidence>
<feature type="domain" description="S1 motif" evidence="5">
    <location>
        <begin position="281"/>
        <end position="349"/>
    </location>
</feature>
<dbReference type="PANTHER" id="PTHR10724:SF7">
    <property type="entry name" value="SMALL RIBOSOMAL SUBUNIT PROTEIN BS1C"/>
    <property type="match status" value="1"/>
</dbReference>
<dbReference type="AlphaFoldDB" id="A0A9E2BF38"/>
<dbReference type="GO" id="GO:0003729">
    <property type="term" value="F:mRNA binding"/>
    <property type="evidence" value="ECO:0007669"/>
    <property type="project" value="TreeGrafter"/>
</dbReference>
<feature type="domain" description="S1 motif" evidence="5">
    <location>
        <begin position="452"/>
        <end position="521"/>
    </location>
</feature>
<dbReference type="GO" id="GO:0003735">
    <property type="term" value="F:structural constituent of ribosome"/>
    <property type="evidence" value="ECO:0007669"/>
    <property type="project" value="TreeGrafter"/>
</dbReference>
<feature type="domain" description="S1 motif" evidence="5">
    <location>
        <begin position="366"/>
        <end position="435"/>
    </location>
</feature>
<keyword evidence="2 6" id="KW-0689">Ribosomal protein</keyword>
<comment type="function">
    <text evidence="4">Binds mRNA; thus facilitating recognition of the initiation point. It is needed to translate mRNA with a short Shine-Dalgarno (SD) purine-rich sequence.</text>
</comment>
<protein>
    <submittedName>
        <fullName evidence="6">30S ribosomal protein S1</fullName>
    </submittedName>
</protein>
<dbReference type="SMART" id="SM00316">
    <property type="entry name" value="S1"/>
    <property type="match status" value="6"/>
</dbReference>
<feature type="domain" description="S1 motif" evidence="5">
    <location>
        <begin position="22"/>
        <end position="90"/>
    </location>
</feature>
<evidence type="ECO:0000256" key="3">
    <source>
        <dbReference type="ARBA" id="ARBA00023274"/>
    </source>
</evidence>
<accession>A0A9E2BF38</accession>
<evidence type="ECO:0000256" key="2">
    <source>
        <dbReference type="ARBA" id="ARBA00022980"/>
    </source>
</evidence>
<feature type="domain" description="S1 motif" evidence="5">
    <location>
        <begin position="108"/>
        <end position="175"/>
    </location>
</feature>
<dbReference type="Pfam" id="PF00575">
    <property type="entry name" value="S1"/>
    <property type="match status" value="6"/>
</dbReference>
<dbReference type="SUPFAM" id="SSF50249">
    <property type="entry name" value="Nucleic acid-binding proteins"/>
    <property type="match status" value="6"/>
</dbReference>
<dbReference type="Gene3D" id="2.40.50.140">
    <property type="entry name" value="Nucleic acid-binding proteins"/>
    <property type="match status" value="6"/>
</dbReference>
<dbReference type="InterPro" id="IPR050437">
    <property type="entry name" value="Ribos_protein_bS1-like"/>
</dbReference>
<feature type="domain" description="S1 motif" evidence="5">
    <location>
        <begin position="196"/>
        <end position="264"/>
    </location>
</feature>
<keyword evidence="3" id="KW-0687">Ribonucleoprotein</keyword>
<evidence type="ECO:0000256" key="4">
    <source>
        <dbReference type="ARBA" id="ARBA00025604"/>
    </source>
</evidence>